<keyword evidence="2" id="KW-0946">Virion</keyword>
<dbReference type="GO" id="GO:0044423">
    <property type="term" value="C:virion component"/>
    <property type="evidence" value="ECO:0007669"/>
    <property type="project" value="UniProtKB-KW"/>
</dbReference>
<evidence type="ECO:0000313" key="6">
    <source>
        <dbReference type="Proteomes" id="UP000133219"/>
    </source>
</evidence>
<dbReference type="Pfam" id="PF04523">
    <property type="entry name" value="Herpes_U30"/>
    <property type="match status" value="1"/>
</dbReference>
<sequence>MTSSISAARADNGDENTGGLYRLIDNLLTCTGSLQQLKLLMEFQLKPLPTAHLLSMPTVTRFLNTAFKIDNPLVSFIQKHPVFFLMRVARLPDPVITDHQSAETSTGILSEVVNVLNIAIQKPHESPAAKDDDYLDNRAILTMITEYIHHVTSRTPSGIPPTPPMGISHLPCVEQILHETHRQYWNLALPESLFIDTGEVASPLQTWLIISYCKKLQLAPPPLFPPADELARRLVTGHHELFVPLSTSLETYITMPVSKRRAFEIYSVFAKSKNIVDGTPILAFTDTELTTFTPELLFLYDFVIESLCKNQAYGCSRNAIEHFIKKGIDFMAELGAFIEKTCGYRSTVSLSNVRSVKARLASCGLSKEACEDFRTMILMTPHETTPKWENFTDFLEMVNQLTLYGFYFYECLNQYSPTSISLAKIQNILNRVDAEQSDRALWRTPLIGSFPFPWKLNNVLAFFKPSAPVATLQKIYKAIPSYLMRSLFEIAANKSWGNIALAERAPLTDIQTAEPDQGPVPTQVIAKYCSRLQISATDYDAVIVSSPGFATEFIRTKLYPILSEVLRNTSKKNRSLFQLRWLIVFAAEDAKDLAPIRRSLALAYFQIMDILEEKHSPESFYNLLDYLQDTFRCIRQVIPEATCPQEFLQYLFTFQNLPIAASFIQTSMTFVDDLNNGIPGILDLVSLGAAFYNMKLLYDSTLDTVEIPTEEGQPIVVSMFVFKSTIRILEKLLQEAVIALAQTSEPMYAAHIRLMQHLTYMQKIAGHEIMTTQLPSVFHEIHEGYLQCFKRFKRLMLHVTGSCCYSLTRYFGFLYQPPLIPDTIVQKILNFNDKTDTTDDILKSLSQPVGQEPLSAENESSSRLSKNDVELLQKLYDDFRNGSTNDNPTSIKLEYSGNYNETQVSVDWSTYNLVTYTAPDDTLKFTPVNTEALDRMLAE</sequence>
<dbReference type="GO" id="GO:0019068">
    <property type="term" value="P:virion assembly"/>
    <property type="evidence" value="ECO:0007669"/>
    <property type="project" value="InterPro"/>
</dbReference>
<name>G9JMV1_9GAMA</name>
<evidence type="ECO:0000256" key="2">
    <source>
        <dbReference type="ARBA" id="ARBA00022844"/>
    </source>
</evidence>
<dbReference type="RefSeq" id="YP_238426.1">
    <property type="nucleotide sequence ID" value="NC_007016.1"/>
</dbReference>
<protein>
    <submittedName>
        <fullName evidence="4">JM123</fullName>
    </submittedName>
</protein>
<keyword evidence="1" id="KW-0920">Virion tegument</keyword>
<gene>
    <name evidence="4" type="ORF">JM123</name>
</gene>
<dbReference type="KEGG" id="vg:3416494"/>
<dbReference type="Proteomes" id="UP000124292">
    <property type="component" value="Genome"/>
</dbReference>
<evidence type="ECO:0000313" key="4">
    <source>
        <dbReference type="EMBL" id="AEW87818.1"/>
    </source>
</evidence>
<dbReference type="EMBL" id="JN885136">
    <property type="protein sequence ID" value="AEW87648.1"/>
    <property type="molecule type" value="Genomic_DNA"/>
</dbReference>
<dbReference type="InterPro" id="IPR007611">
    <property type="entry name" value="Herpes_U30"/>
</dbReference>
<evidence type="ECO:0000313" key="5">
    <source>
        <dbReference type="Proteomes" id="UP000124292"/>
    </source>
</evidence>
<dbReference type="Proteomes" id="UP000133219">
    <property type="component" value="Segment"/>
</dbReference>
<reference evidence="5 6" key="1">
    <citation type="journal article" date="2013" name="J. Virol.">
        <title>Genomic characterization of Japanese macaque rhadinovirus, a novel herpesvirus isolated from a nonhuman primate with a spontaneous inflammatory demyelinating disease.</title>
        <authorList>
            <person name="Estep R.D."/>
            <person name="Hansen S.G."/>
            <person name="Rogers K.S."/>
            <person name="Axthelm M.K."/>
            <person name="Wong S.W."/>
        </authorList>
    </citation>
    <scope>NUCLEOTIDE SEQUENCE [LARGE SCALE GENOMIC DNA]</scope>
    <source>
        <strain evidence="4">12E2</strain>
        <strain evidence="3">3A1</strain>
    </source>
</reference>
<accession>G9JMV1</accession>
<proteinExistence type="predicted"/>
<dbReference type="EMBL" id="JN885137">
    <property type="protein sequence ID" value="AEW87818.1"/>
    <property type="molecule type" value="Genomic_DNA"/>
</dbReference>
<evidence type="ECO:0000256" key="1">
    <source>
        <dbReference type="ARBA" id="ARBA00022580"/>
    </source>
</evidence>
<organism evidence="4 5">
    <name type="scientific">Macaca fuscata rhadinovirus</name>
    <dbReference type="NCBI Taxonomy" id="272551"/>
    <lineage>
        <taxon>Viruses</taxon>
        <taxon>Duplodnaviria</taxon>
        <taxon>Heunggongvirae</taxon>
        <taxon>Peploviricota</taxon>
        <taxon>Herviviricetes</taxon>
        <taxon>Herpesvirales</taxon>
        <taxon>Orthoherpesviridae</taxon>
        <taxon>Gammaherpesvirinae</taxon>
        <taxon>Rhadinovirus</taxon>
        <taxon>Rhadinovirus macacinegamma11</taxon>
        <taxon>macacine gammaherpesvirus 11</taxon>
    </lineage>
</organism>
<evidence type="ECO:0000313" key="3">
    <source>
        <dbReference type="EMBL" id="AEW87648.1"/>
    </source>
</evidence>
<dbReference type="GeneID" id="3416494"/>